<evidence type="ECO:0000256" key="2">
    <source>
        <dbReference type="ARBA" id="ARBA00022723"/>
    </source>
</evidence>
<reference evidence="9" key="1">
    <citation type="submission" date="2023-02" db="EMBL/GenBank/DDBJ databases">
        <title>Colletotrichum kahawae CIFC_Que2 genome sequencing and assembly.</title>
        <authorList>
            <person name="Baroncelli R."/>
        </authorList>
    </citation>
    <scope>NUCLEOTIDE SEQUENCE</scope>
    <source>
        <strain evidence="9">CIFC_Que2</strain>
    </source>
</reference>
<evidence type="ECO:0000256" key="3">
    <source>
        <dbReference type="ARBA" id="ARBA00022833"/>
    </source>
</evidence>
<dbReference type="AlphaFoldDB" id="A0AAD9Y6N6"/>
<dbReference type="PANTHER" id="PTHR31668">
    <property type="entry name" value="GLUCOSE TRANSPORT TRANSCRIPTION REGULATOR RGT1-RELATED-RELATED"/>
    <property type="match status" value="1"/>
</dbReference>
<dbReference type="InterPro" id="IPR050797">
    <property type="entry name" value="Carb_Metab_Trans_Reg"/>
</dbReference>
<keyword evidence="4" id="KW-0805">Transcription regulation</keyword>
<organism evidence="9 10">
    <name type="scientific">Colletotrichum kahawae</name>
    <name type="common">Coffee berry disease fungus</name>
    <dbReference type="NCBI Taxonomy" id="34407"/>
    <lineage>
        <taxon>Eukaryota</taxon>
        <taxon>Fungi</taxon>
        <taxon>Dikarya</taxon>
        <taxon>Ascomycota</taxon>
        <taxon>Pezizomycotina</taxon>
        <taxon>Sordariomycetes</taxon>
        <taxon>Hypocreomycetidae</taxon>
        <taxon>Glomerellales</taxon>
        <taxon>Glomerellaceae</taxon>
        <taxon>Colletotrichum</taxon>
        <taxon>Colletotrichum gloeosporioides species complex</taxon>
    </lineage>
</organism>
<accession>A0AAD9Y6N6</accession>
<dbReference type="GO" id="GO:0005634">
    <property type="term" value="C:nucleus"/>
    <property type="evidence" value="ECO:0007669"/>
    <property type="project" value="UniProtKB-SubCell"/>
</dbReference>
<evidence type="ECO:0000256" key="5">
    <source>
        <dbReference type="ARBA" id="ARBA00023125"/>
    </source>
</evidence>
<keyword evidence="3" id="KW-0862">Zinc</keyword>
<dbReference type="CDD" id="cd00067">
    <property type="entry name" value="GAL4"/>
    <property type="match status" value="1"/>
</dbReference>
<dbReference type="InterPro" id="IPR020448">
    <property type="entry name" value="Maltose_ferment_reg_DNA-bd"/>
</dbReference>
<keyword evidence="5" id="KW-0238">DNA-binding</keyword>
<evidence type="ECO:0000313" key="9">
    <source>
        <dbReference type="EMBL" id="KAK2740027.1"/>
    </source>
</evidence>
<evidence type="ECO:0000256" key="4">
    <source>
        <dbReference type="ARBA" id="ARBA00023015"/>
    </source>
</evidence>
<dbReference type="PRINTS" id="PR00054">
    <property type="entry name" value="FUNGALZNCYS"/>
</dbReference>
<comment type="caution">
    <text evidence="9">The sequence shown here is derived from an EMBL/GenBank/DDBJ whole genome shotgun (WGS) entry which is preliminary data.</text>
</comment>
<dbReference type="PROSITE" id="PS50048">
    <property type="entry name" value="ZN2_CY6_FUNGAL_2"/>
    <property type="match status" value="1"/>
</dbReference>
<evidence type="ECO:0000256" key="1">
    <source>
        <dbReference type="ARBA" id="ARBA00004123"/>
    </source>
</evidence>
<sequence length="275" mass="29419">MTKRACDGCRRRKVKCDAKDPRCSNCAMSSLACEYTVPAKKRGPPFKVHKDANELGIQTSNAVQKTMTQGASPDVIDSPPSNDAEAQVVCLSSPSVTAETRTSPFRGAQDELLSALGKALPYAPLEHVLSTCIDLYMQWEFPTGPVICEPMVRQAVPIVVPILRGETAIPSSSVTGPSTSDVSTIRAFALLTGMCAFVSSSLPSDFFAPGSALAWPFLRTSRSQRGAMLGVALVEIIHSVTNDAITARAKSLFGTLLDVLARLNSRVSDELSNDR</sequence>
<dbReference type="SMART" id="SM00066">
    <property type="entry name" value="GAL4"/>
    <property type="match status" value="1"/>
</dbReference>
<keyword evidence="2" id="KW-0479">Metal-binding</keyword>
<comment type="subcellular location">
    <subcellularLocation>
        <location evidence="1">Nucleus</location>
    </subcellularLocation>
</comment>
<name>A0AAD9Y6N6_COLKA</name>
<dbReference type="PANTHER" id="PTHR31668:SF18">
    <property type="entry name" value="MALTOSE FERMENTATION REGULATORY PROTEIN MAL13-RELATED"/>
    <property type="match status" value="1"/>
</dbReference>
<keyword evidence="6" id="KW-0804">Transcription</keyword>
<protein>
    <submittedName>
        <fullName evidence="9">C6 transcription factor</fullName>
    </submittedName>
</protein>
<keyword evidence="10" id="KW-1185">Reference proteome</keyword>
<dbReference type="Gene3D" id="4.10.240.10">
    <property type="entry name" value="Zn(2)-C6 fungal-type DNA-binding domain"/>
    <property type="match status" value="1"/>
</dbReference>
<dbReference type="InterPro" id="IPR036864">
    <property type="entry name" value="Zn2-C6_fun-type_DNA-bd_sf"/>
</dbReference>
<evidence type="ECO:0000256" key="6">
    <source>
        <dbReference type="ARBA" id="ARBA00023163"/>
    </source>
</evidence>
<proteinExistence type="predicted"/>
<dbReference type="PROSITE" id="PS51257">
    <property type="entry name" value="PROKAR_LIPOPROTEIN"/>
    <property type="match status" value="1"/>
</dbReference>
<dbReference type="GO" id="GO:0003677">
    <property type="term" value="F:DNA binding"/>
    <property type="evidence" value="ECO:0007669"/>
    <property type="project" value="UniProtKB-KW"/>
</dbReference>
<gene>
    <name evidence="9" type="ORF">CKAH01_07196</name>
</gene>
<evidence type="ECO:0000313" key="10">
    <source>
        <dbReference type="Proteomes" id="UP001281614"/>
    </source>
</evidence>
<feature type="domain" description="Zn(2)-C6 fungal-type" evidence="8">
    <location>
        <begin position="5"/>
        <end position="35"/>
    </location>
</feature>
<dbReference type="PROSITE" id="PS00463">
    <property type="entry name" value="ZN2_CY6_FUNGAL_1"/>
    <property type="match status" value="1"/>
</dbReference>
<dbReference type="GO" id="GO:0000981">
    <property type="term" value="F:DNA-binding transcription factor activity, RNA polymerase II-specific"/>
    <property type="evidence" value="ECO:0007669"/>
    <property type="project" value="InterPro"/>
</dbReference>
<keyword evidence="7" id="KW-0539">Nucleus</keyword>
<dbReference type="Pfam" id="PF00172">
    <property type="entry name" value="Zn_clus"/>
    <property type="match status" value="1"/>
</dbReference>
<evidence type="ECO:0000259" key="8">
    <source>
        <dbReference type="PROSITE" id="PS50048"/>
    </source>
</evidence>
<dbReference type="Proteomes" id="UP001281614">
    <property type="component" value="Unassembled WGS sequence"/>
</dbReference>
<evidence type="ECO:0000256" key="7">
    <source>
        <dbReference type="ARBA" id="ARBA00023242"/>
    </source>
</evidence>
<dbReference type="EMBL" id="VYYT01000356">
    <property type="protein sequence ID" value="KAK2740027.1"/>
    <property type="molecule type" value="Genomic_DNA"/>
</dbReference>
<dbReference type="SUPFAM" id="SSF57701">
    <property type="entry name" value="Zn2/Cys6 DNA-binding domain"/>
    <property type="match status" value="1"/>
</dbReference>
<dbReference type="InterPro" id="IPR001138">
    <property type="entry name" value="Zn2Cys6_DnaBD"/>
</dbReference>
<dbReference type="GO" id="GO:0008270">
    <property type="term" value="F:zinc ion binding"/>
    <property type="evidence" value="ECO:0007669"/>
    <property type="project" value="InterPro"/>
</dbReference>